<protein>
    <recommendedName>
        <fullName evidence="2">DUF11 domain-containing protein</fullName>
    </recommendedName>
</protein>
<dbReference type="PANTHER" id="PTHR34819:SF3">
    <property type="entry name" value="CELL SURFACE PROTEIN"/>
    <property type="match status" value="1"/>
</dbReference>
<evidence type="ECO:0000259" key="2">
    <source>
        <dbReference type="Pfam" id="PF01345"/>
    </source>
</evidence>
<dbReference type="Gene3D" id="2.60.40.10">
    <property type="entry name" value="Immunoglobulins"/>
    <property type="match status" value="1"/>
</dbReference>
<dbReference type="Proteomes" id="UP000441336">
    <property type="component" value="Unassembled WGS sequence"/>
</dbReference>
<feature type="domain" description="DUF11" evidence="2">
    <location>
        <begin position="1452"/>
        <end position="1575"/>
    </location>
</feature>
<name>A0A7K1TDW9_9BACT</name>
<dbReference type="InterPro" id="IPR051172">
    <property type="entry name" value="Chlamydia_OmcB"/>
</dbReference>
<organism evidence="3 4">
    <name type="scientific">Hymenobacter ginkgonis</name>
    <dbReference type="NCBI Taxonomy" id="2682976"/>
    <lineage>
        <taxon>Bacteria</taxon>
        <taxon>Pseudomonadati</taxon>
        <taxon>Bacteroidota</taxon>
        <taxon>Cytophagia</taxon>
        <taxon>Cytophagales</taxon>
        <taxon>Hymenobacteraceae</taxon>
        <taxon>Hymenobacter</taxon>
    </lineage>
</organism>
<feature type="domain" description="DUF11" evidence="2">
    <location>
        <begin position="260"/>
        <end position="369"/>
    </location>
</feature>
<feature type="compositionally biased region" description="Gly residues" evidence="1">
    <location>
        <begin position="963"/>
        <end position="995"/>
    </location>
</feature>
<feature type="domain" description="DUF11" evidence="2">
    <location>
        <begin position="1843"/>
        <end position="1949"/>
    </location>
</feature>
<feature type="domain" description="DUF11" evidence="2">
    <location>
        <begin position="1201"/>
        <end position="1322"/>
    </location>
</feature>
<feature type="compositionally biased region" description="Low complexity" evidence="1">
    <location>
        <begin position="942"/>
        <end position="962"/>
    </location>
</feature>
<dbReference type="InterPro" id="IPR047589">
    <property type="entry name" value="DUF11_rpt"/>
</dbReference>
<evidence type="ECO:0000256" key="1">
    <source>
        <dbReference type="SAM" id="MobiDB-lite"/>
    </source>
</evidence>
<feature type="domain" description="DUF11" evidence="2">
    <location>
        <begin position="1712"/>
        <end position="1829"/>
    </location>
</feature>
<reference evidence="3 4" key="1">
    <citation type="submission" date="2019-12" db="EMBL/GenBank/DDBJ databases">
        <title>Hymenobacter sp. HMF4947 Genome sequencing and assembly.</title>
        <authorList>
            <person name="Kang H."/>
            <person name="Cha I."/>
            <person name="Kim H."/>
            <person name="Joh K."/>
        </authorList>
    </citation>
    <scope>NUCLEOTIDE SEQUENCE [LARGE SCALE GENOMIC DNA]</scope>
    <source>
        <strain evidence="3 4">HMF4947</strain>
    </source>
</reference>
<accession>A0A7K1TDW9</accession>
<comment type="caution">
    <text evidence="3">The sequence shown here is derived from an EMBL/GenBank/DDBJ whole genome shotgun (WGS) entry which is preliminary data.</text>
</comment>
<feature type="domain" description="DUF11" evidence="2">
    <location>
        <begin position="2097"/>
        <end position="2207"/>
    </location>
</feature>
<sequence length="2778" mass="274297">MMKELQYWRRRAGFATNETREPICGVLRSWLPQGDRTTAALSVLLLALVNLLPASAWAQACTTTSTLNNTNNATGNRKTSTETVGGTSFAYAGYTSSVPGTQTNTFSVGTNGALSGQTLVWQLDNTGNAGPNSSYVTLVFTRPVNNLTLQFQDLDSDTNFQDDLVFEPYLNGSSTPTTLTSANFTTGANNAYVTGGEVQGTNPSAAGEASGNLTATMPAGVTSLTIRYNNTRAFTTGANRTQTLGLNTISWCAQADVYARYTAGPTTATAGQNASYTVQFGNNGPDAAASGVSRQVTLPAGAVVTSNTGGTYSAANNTITYPTLATLASGASNSFTYSYTAPLAANSYDNVATIGATTASSNPTDNDSQNRTLLVTAASDPCTTAAISLNYATRPATDGSWKNRGPENAPTATSTTNVTTTYASGDANSIFSVAQVNGVQTLGWSADYTAANGTSTVTYKFSRAVSNLSVQVQDIDGSFTAAGVLGALTPSSGYTDEVRFTGVGSDGATAVTPTLTKVNTASTFFTINANTATANPAVGGSSSPTDASVIATFASPVTSLTIRYRNVTTATTVNNQVLGIDRLTWCRLAPVANDITNASRPSGQDAASINSLSATAEGTITSYTITALPPATQGTYYVNGVALTTAAFPGLVLTPTQATQLSFAPAASFSGTAGFTYIATDDAGIASPTATYAIPVTNTGAAGTPAACATAGKDGAKTLDANPDTYYPGTQSAAVNATSITVGAATIGSTTTGTPTTISKGDLLLVVQMQGADINYTNTDAYGDGVAGGGASGNLNTNFTAGTYEYVVANNTAPITAGTGGIIALVSGLKNSYINANATTTTGQQRFQVIRVPQYTTLTLSGTIVPTPWNGTTGGILALDVAGQTTFGTNAVIDASARGFRGGGGRTQATAAGNQADYVNTTAADANAQKGEGTAGTPHYVNAPTTPTDATTNTTLTLTTDGYPGGTSGRGAPGNAGGGGGNNIDNSGGGGGANGGVGGRGGNKFAGTNEAVGGEPGAYFGVVTSSRLVLGGGGGAGTTNNATGTPGGGAASSGAPGGGIVLLRTGSVSGTGSILANGGSANTSLADDGSGGGGAGGTILVTATNPAGLANIVLTANGGTGGSNTGNNTANGAHGPGGGGGGGVIFANSAVATASSATGGANGTTKGGVAFGSAAGSGGVSNTQISNSIANSVAGSSCIADVATTVTAPTNPVAAGQTATLNVAFVNNGALTATAVTRQVQLVAGLANVVIKDALGAVITGAAYNSTSGLVTYPNVASLANGGDASSVITFTAPAAGPVAVTSTIGTATADPVTENNTSSLSLGVTLVADVSTTLAGPLALNAGQPSGTFTATYTNYGPSAASSVLQTVTLPAGATNVLVGGLPYSPVGNVITFGTAATLASGATNTFTYSFTAPNTTGSFAQTSNVTTTTAETSATNNAATFTSTIGAIADVAATVSAANAAVATGQTGTFNVKFTNGGPNPAATPTLQVQLPANLAGISISVDAGTTASYNPTTGVVTYTYGTSGTAIPSGTTINSAISFTVPSTGTVTATAASGTTTNEMGRTANNAQSATVSATPGTNLATVLSGPASTVAGTLTTYSLVTTNNGPSAAAAVAQSVEIPKGLTPVYISNGGTYDGTSGVVTFPSLGTLASGSLVNNTISFVAPGSAITAKATVSTTTAETVLSDNTSTVTTSVSTASTTDANIYTTISTTSANVAPGAAVTFRVRAGNRGPNAATSVVESVLLPTGLTGGVTITDSTGVAITGASYNTTTGVVTLPTIGMLSSSVKNLYLITVNAPASGLLTASASIAATTNDVMMADNLATADVTVSSPGDVATTLTGPTQVGAGQAVTYTVTTTNNGLAPAANVAQTVNIPAGLASVTLSGSGTYDTTTGVVTFPNITSQASGNSVLNTITYVAPATTSLVNVALVSSASPDNVRTNNRSAVTTAVEAISDIAVSITGPMSIVQGNQVDYAIVTTNNGPSSAANVATRVQLPPGLGTVVVSNAAAGAKYDNATGIVTFPTIANQAPGAEGTVTNIIRFNAPSNLSQLNATATVSVPGTVEESNYLNNTASIITTETAPTAVLTNLMTEISALPTTPVAGQSISLTVTTTNVKSTTAAPTGNATGVVQRVALEAGLTIIGTITNGGTYDPTTGIVTFPAIALTNGTAVTNTIVLSTPSSPTLQARALVTGDQSDPVAANNTDFLNLTVSPRADIATTVSGPTVVATGDAVTYSVVTLNNGPSPAATVKQTVTIPSGLAAASVTISGGGTYNSGSGVVTFPDIDSQEPGAGGQVMNTISFVAPSTSFTVVGNVSTTTVEPTAPGTLNNSSTVTVAPGNTAPVANAVVNALQTPEGNTAGPLLISPLSATDANGAGTIASYRITSIPDADIQGVLTLNGSPLAVGSVVTAANAASLRFDPVTGFIGNAFFGYTATDDQGVVSAASALYTIPVGLDLASTYATYNAGKGRANPYVTGDVLAQATDRNAATYTTTGIIYDATTGVKQTTAGNGIGDASLAGAGPTSNPTNTLPSGVSLDAATGRIYVSNASLLVNNLTAKTYSVNVTTTDLFGGITTVPVTFTIGAVPLPVSLTAFTAQAVQNRDALLNWSTASELNNAYFDVERSLDGTTFVKVGQVAGQGTKSTGTSYTFTDAGIGTRTSAPVYYRLQQVDLDGTATYSPVRTVSFTQAAVALSLYPNPAQRTTQLDLSQLPTTGSYHVTLLDATGRTVLSTTMGGGLPQPLDLNGLATGTYNVLVTGTSATGTPLRQVLRLTKE</sequence>
<evidence type="ECO:0000313" key="3">
    <source>
        <dbReference type="EMBL" id="MVN76589.1"/>
    </source>
</evidence>
<proteinExistence type="predicted"/>
<feature type="domain" description="DUF11" evidence="2">
    <location>
        <begin position="1591"/>
        <end position="1694"/>
    </location>
</feature>
<feature type="domain" description="DUF11" evidence="2">
    <location>
        <begin position="1348"/>
        <end position="1444"/>
    </location>
</feature>
<dbReference type="InterPro" id="IPR001434">
    <property type="entry name" value="OmcB-like_DUF11"/>
</dbReference>
<keyword evidence="4" id="KW-1185">Reference proteome</keyword>
<dbReference type="NCBIfam" id="TIGR01451">
    <property type="entry name" value="B_ant_repeat"/>
    <property type="match status" value="1"/>
</dbReference>
<dbReference type="InterPro" id="IPR013783">
    <property type="entry name" value="Ig-like_fold"/>
</dbReference>
<evidence type="ECO:0000313" key="4">
    <source>
        <dbReference type="Proteomes" id="UP000441336"/>
    </source>
</evidence>
<feature type="domain" description="DUF11" evidence="2">
    <location>
        <begin position="1957"/>
        <end position="2077"/>
    </location>
</feature>
<dbReference type="Pfam" id="PF01345">
    <property type="entry name" value="DUF11"/>
    <property type="match status" value="10"/>
</dbReference>
<feature type="domain" description="DUF11" evidence="2">
    <location>
        <begin position="2219"/>
        <end position="2338"/>
    </location>
</feature>
<gene>
    <name evidence="3" type="ORF">GO988_09665</name>
</gene>
<dbReference type="PANTHER" id="PTHR34819">
    <property type="entry name" value="LARGE CYSTEINE-RICH PERIPLASMIC PROTEIN OMCB"/>
    <property type="match status" value="1"/>
</dbReference>
<dbReference type="EMBL" id="WQKZ01000002">
    <property type="protein sequence ID" value="MVN76589.1"/>
    <property type="molecule type" value="Genomic_DNA"/>
</dbReference>
<feature type="region of interest" description="Disordered" evidence="1">
    <location>
        <begin position="932"/>
        <end position="995"/>
    </location>
</feature>